<dbReference type="PANTHER" id="PTHR42760">
    <property type="entry name" value="SHORT-CHAIN DEHYDROGENASES/REDUCTASES FAMILY MEMBER"/>
    <property type="match status" value="1"/>
</dbReference>
<dbReference type="InterPro" id="IPR036291">
    <property type="entry name" value="NAD(P)-bd_dom_sf"/>
</dbReference>
<proteinExistence type="inferred from homology"/>
<evidence type="ECO:0000313" key="4">
    <source>
        <dbReference type="Proteomes" id="UP000250140"/>
    </source>
</evidence>
<dbReference type="InterPro" id="IPR002347">
    <property type="entry name" value="SDR_fam"/>
</dbReference>
<sequence length="303" mass="32116">MDGTDPYMPEAPHLQEQDLAGKVAVVTGATKGIGRAIALNLATRGAAVLGTYSDVSPARHFDTLSHTVSAVYSNAFPSFPNTSTTRTMSHTTRPAQPKLVGIVANILSPDCADLIARTLETEFGGHIDILVNNAAVTVRRKIGEMELRDVEESLLGNVQTPIMVIDTLVRKKMFRPNARIVNISSDRVREGRAGGSVFTATKSALESLTHSWALELGSYPGMQGTTVNAVSVSLTDSHGFRCLPHATQQALKGERLPKVTVADGGRMGECEDVADVVGWLVSEKARWVSGSVVAANGGAARVG</sequence>
<evidence type="ECO:0000256" key="1">
    <source>
        <dbReference type="ARBA" id="ARBA00006484"/>
    </source>
</evidence>
<dbReference type="PRINTS" id="PR00081">
    <property type="entry name" value="GDHRDH"/>
</dbReference>
<dbReference type="EMBL" id="KV749934">
    <property type="protein sequence ID" value="OCL07027.1"/>
    <property type="molecule type" value="Genomic_DNA"/>
</dbReference>
<dbReference type="PANTHER" id="PTHR42760:SF76">
    <property type="entry name" value="CHAIN OXIDOREDUCTASE_DEHYDROGENASE, PUTATIVE-RELATED"/>
    <property type="match status" value="1"/>
</dbReference>
<dbReference type="Pfam" id="PF00106">
    <property type="entry name" value="adh_short"/>
    <property type="match status" value="1"/>
</dbReference>
<gene>
    <name evidence="3" type="ORF">AOQ84DRAFT_342490</name>
</gene>
<dbReference type="Proteomes" id="UP000250140">
    <property type="component" value="Unassembled WGS sequence"/>
</dbReference>
<dbReference type="GO" id="GO:0048038">
    <property type="term" value="F:quinone binding"/>
    <property type="evidence" value="ECO:0007669"/>
    <property type="project" value="TreeGrafter"/>
</dbReference>
<protein>
    <submittedName>
        <fullName evidence="3">3-oxoacyl-reductase</fullName>
    </submittedName>
</protein>
<evidence type="ECO:0000313" key="3">
    <source>
        <dbReference type="EMBL" id="OCL07027.1"/>
    </source>
</evidence>
<dbReference type="Gene3D" id="3.40.50.720">
    <property type="entry name" value="NAD(P)-binding Rossmann-like Domain"/>
    <property type="match status" value="1"/>
</dbReference>
<dbReference type="CDD" id="cd05233">
    <property type="entry name" value="SDR_c"/>
    <property type="match status" value="1"/>
</dbReference>
<dbReference type="PRINTS" id="PR00080">
    <property type="entry name" value="SDRFAMILY"/>
</dbReference>
<dbReference type="SUPFAM" id="SSF51735">
    <property type="entry name" value="NAD(P)-binding Rossmann-fold domains"/>
    <property type="match status" value="1"/>
</dbReference>
<dbReference type="Pfam" id="PF13561">
    <property type="entry name" value="adh_short_C2"/>
    <property type="match status" value="1"/>
</dbReference>
<reference evidence="3 4" key="1">
    <citation type="journal article" date="2016" name="Nat. Commun.">
        <title>Ectomycorrhizal ecology is imprinted in the genome of the dominant symbiotic fungus Cenococcum geophilum.</title>
        <authorList>
            <consortium name="DOE Joint Genome Institute"/>
            <person name="Peter M."/>
            <person name="Kohler A."/>
            <person name="Ohm R.A."/>
            <person name="Kuo A."/>
            <person name="Krutzmann J."/>
            <person name="Morin E."/>
            <person name="Arend M."/>
            <person name="Barry K.W."/>
            <person name="Binder M."/>
            <person name="Choi C."/>
            <person name="Clum A."/>
            <person name="Copeland A."/>
            <person name="Grisel N."/>
            <person name="Haridas S."/>
            <person name="Kipfer T."/>
            <person name="LaButti K."/>
            <person name="Lindquist E."/>
            <person name="Lipzen A."/>
            <person name="Maire R."/>
            <person name="Meier B."/>
            <person name="Mihaltcheva S."/>
            <person name="Molinier V."/>
            <person name="Murat C."/>
            <person name="Poggeler S."/>
            <person name="Quandt C.A."/>
            <person name="Sperisen C."/>
            <person name="Tritt A."/>
            <person name="Tisserant E."/>
            <person name="Crous P.W."/>
            <person name="Henrissat B."/>
            <person name="Nehls U."/>
            <person name="Egli S."/>
            <person name="Spatafora J.W."/>
            <person name="Grigoriev I.V."/>
            <person name="Martin F.M."/>
        </authorList>
    </citation>
    <scope>NUCLEOTIDE SEQUENCE [LARGE SCALE GENOMIC DNA]</scope>
    <source>
        <strain evidence="3 4">CBS 207.34</strain>
    </source>
</reference>
<evidence type="ECO:0000256" key="2">
    <source>
        <dbReference type="RuleBase" id="RU000363"/>
    </source>
</evidence>
<dbReference type="OrthoDB" id="47007at2759"/>
<dbReference type="AlphaFoldDB" id="A0A8E2EY31"/>
<accession>A0A8E2EY31</accession>
<dbReference type="GO" id="GO:0006633">
    <property type="term" value="P:fatty acid biosynthetic process"/>
    <property type="evidence" value="ECO:0007669"/>
    <property type="project" value="TreeGrafter"/>
</dbReference>
<dbReference type="GO" id="GO:0016616">
    <property type="term" value="F:oxidoreductase activity, acting on the CH-OH group of donors, NAD or NADP as acceptor"/>
    <property type="evidence" value="ECO:0007669"/>
    <property type="project" value="TreeGrafter"/>
</dbReference>
<organism evidence="3 4">
    <name type="scientific">Glonium stellatum</name>
    <dbReference type="NCBI Taxonomy" id="574774"/>
    <lineage>
        <taxon>Eukaryota</taxon>
        <taxon>Fungi</taxon>
        <taxon>Dikarya</taxon>
        <taxon>Ascomycota</taxon>
        <taxon>Pezizomycotina</taxon>
        <taxon>Dothideomycetes</taxon>
        <taxon>Pleosporomycetidae</taxon>
        <taxon>Gloniales</taxon>
        <taxon>Gloniaceae</taxon>
        <taxon>Glonium</taxon>
    </lineage>
</organism>
<keyword evidence="4" id="KW-1185">Reference proteome</keyword>
<name>A0A8E2EY31_9PEZI</name>
<comment type="similarity">
    <text evidence="1 2">Belongs to the short-chain dehydrogenases/reductases (SDR) family.</text>
</comment>